<dbReference type="EMBL" id="MPOH02000017">
    <property type="protein sequence ID" value="OQD53451.1"/>
    <property type="molecule type" value="Genomic_DNA"/>
</dbReference>
<feature type="compositionally biased region" description="Low complexity" evidence="1">
    <location>
        <begin position="86"/>
        <end position="97"/>
    </location>
</feature>
<accession>A0A1V6MLW6</accession>
<feature type="region of interest" description="Disordered" evidence="1">
    <location>
        <begin position="86"/>
        <end position="115"/>
    </location>
</feature>
<reference evidence="3" key="1">
    <citation type="submission" date="2016-11" db="EMBL/GenBank/DDBJ databases">
        <authorList>
            <person name="Schniete J.K."/>
            <person name="Salih T."/>
            <person name="Algora Gallardo L."/>
            <person name="Martinez Fernandez S."/>
            <person name="Herron P.R."/>
        </authorList>
    </citation>
    <scope>NUCLEOTIDE SEQUENCE [LARGE SCALE GENOMIC DNA]</scope>
    <source>
        <strain evidence="3">DSM 41896</strain>
    </source>
</reference>
<organism evidence="2 3">
    <name type="scientific">Streptomyces phaeoluteigriseus</name>
    <dbReference type="NCBI Taxonomy" id="114686"/>
    <lineage>
        <taxon>Bacteria</taxon>
        <taxon>Bacillati</taxon>
        <taxon>Actinomycetota</taxon>
        <taxon>Actinomycetes</taxon>
        <taxon>Kitasatosporales</taxon>
        <taxon>Streptomycetaceae</taxon>
        <taxon>Streptomyces</taxon>
        <taxon>Streptomyces aurantiacus group</taxon>
    </lineage>
</organism>
<evidence type="ECO:0000313" key="3">
    <source>
        <dbReference type="Proteomes" id="UP000184286"/>
    </source>
</evidence>
<evidence type="ECO:0000256" key="1">
    <source>
        <dbReference type="SAM" id="MobiDB-lite"/>
    </source>
</evidence>
<gene>
    <name evidence="2" type="ORF">BM536_028810</name>
</gene>
<comment type="caution">
    <text evidence="2">The sequence shown here is derived from an EMBL/GenBank/DDBJ whole genome shotgun (WGS) entry which is preliminary data.</text>
</comment>
<protein>
    <submittedName>
        <fullName evidence="2">Uncharacterized protein</fullName>
    </submittedName>
</protein>
<feature type="compositionally biased region" description="Basic and acidic residues" evidence="1">
    <location>
        <begin position="98"/>
        <end position="115"/>
    </location>
</feature>
<dbReference type="STRING" id="114686.BM536_028810"/>
<proteinExistence type="predicted"/>
<reference evidence="2 3" key="2">
    <citation type="submission" date="2017-02" db="EMBL/GenBank/DDBJ databases">
        <title>Draft genome sequence of Streptomyces phaeoluteigriseus type strain DSM41896.</title>
        <authorList>
            <person name="Salih T.S."/>
            <person name="Algora Gallardo L."/>
            <person name="Melo Santos T."/>
            <person name="Filgueira Martinez S."/>
            <person name="Herron P.R."/>
        </authorList>
    </citation>
    <scope>NUCLEOTIDE SEQUENCE [LARGE SCALE GENOMIC DNA]</scope>
    <source>
        <strain evidence="2 3">DSM 41896</strain>
    </source>
</reference>
<evidence type="ECO:0000313" key="2">
    <source>
        <dbReference type="EMBL" id="OQD53451.1"/>
    </source>
</evidence>
<dbReference type="Proteomes" id="UP000184286">
    <property type="component" value="Unassembled WGS sequence"/>
</dbReference>
<sequence>MNLARLDLKPVVALLMPHGVISDFPATHLYDEPGTRRVALVQGRLARLLAPLSAVRVVEPPYEAVPVRDVVLVRETVPQREALWWHPAHTHASAPHPAARDGRTRRGTTRRTDEE</sequence>
<dbReference type="AlphaFoldDB" id="A0A1V6MLW6"/>
<name>A0A1V6MLW6_9ACTN</name>